<evidence type="ECO:0000256" key="1">
    <source>
        <dbReference type="ARBA" id="ARBA00004651"/>
    </source>
</evidence>
<organism evidence="9 10">
    <name type="scientific">Inquilinus ginsengisoli</name>
    <dbReference type="NCBI Taxonomy" id="363840"/>
    <lineage>
        <taxon>Bacteria</taxon>
        <taxon>Pseudomonadati</taxon>
        <taxon>Pseudomonadota</taxon>
        <taxon>Alphaproteobacteria</taxon>
        <taxon>Rhodospirillales</taxon>
        <taxon>Rhodospirillaceae</taxon>
        <taxon>Inquilinus</taxon>
    </lineage>
</organism>
<dbReference type="EMBL" id="JAVDPW010000014">
    <property type="protein sequence ID" value="MDR6293875.1"/>
    <property type="molecule type" value="Genomic_DNA"/>
</dbReference>
<comment type="caution">
    <text evidence="9">The sequence shown here is derived from an EMBL/GenBank/DDBJ whole genome shotgun (WGS) entry which is preliminary data.</text>
</comment>
<feature type="transmembrane region" description="Helical" evidence="8">
    <location>
        <begin position="251"/>
        <end position="278"/>
    </location>
</feature>
<name>A0ABU1JZ25_9PROT</name>
<evidence type="ECO:0000256" key="7">
    <source>
        <dbReference type="ARBA" id="ARBA00023136"/>
    </source>
</evidence>
<dbReference type="Pfam" id="PF01032">
    <property type="entry name" value="FecCD"/>
    <property type="match status" value="1"/>
</dbReference>
<dbReference type="PANTHER" id="PTHR30472:SF25">
    <property type="entry name" value="ABC TRANSPORTER PERMEASE PROTEIN MJ0876-RELATED"/>
    <property type="match status" value="1"/>
</dbReference>
<sequence length="346" mass="34642">MIRGPILGGGWGLRALATVLAVAVLVAAIGVAVSIGEMAIPLATTFQALGNRLLGMGFALSPIQEGVIWDYRLSRAVVAACSGAALALSGAILQALLRNPLAEPYVLGISAGASTGAVAVMIAGFGGGAISLSGGAFIGAVLAFALVSLLAAGAGGGTDRIILAGVAGSQLFNALTSYIVTTSANAEQARGVMFWLLGSLGGVRWPDAHVAAPVALAGFAICILHARALDAFTFGADAAASLGIAVTRVRLVLFGATAAMTATMVSIVGSIGFVGLVIPHAARFLVGPGHIRLLPASAMIGAIFMVLADIVSRIIIPQQILPIGVVTALFGAPAFAIILYRARRTA</sequence>
<feature type="transmembrane region" description="Helical" evidence="8">
    <location>
        <begin position="12"/>
        <end position="33"/>
    </location>
</feature>
<evidence type="ECO:0000256" key="6">
    <source>
        <dbReference type="ARBA" id="ARBA00022989"/>
    </source>
</evidence>
<accession>A0ABU1JZ25</accession>
<dbReference type="Gene3D" id="1.10.3470.10">
    <property type="entry name" value="ABC transporter involved in vitamin B12 uptake, BtuC"/>
    <property type="match status" value="1"/>
</dbReference>
<comment type="similarity">
    <text evidence="2">Belongs to the binding-protein-dependent transport system permease family. FecCD subfamily.</text>
</comment>
<evidence type="ECO:0000256" key="4">
    <source>
        <dbReference type="ARBA" id="ARBA00022475"/>
    </source>
</evidence>
<gene>
    <name evidence="9" type="ORF">E9232_006428</name>
</gene>
<keyword evidence="6 8" id="KW-1133">Transmembrane helix</keyword>
<keyword evidence="4" id="KW-1003">Cell membrane</keyword>
<dbReference type="InterPro" id="IPR000522">
    <property type="entry name" value="ABC_transptr_permease_BtuC"/>
</dbReference>
<dbReference type="PANTHER" id="PTHR30472">
    <property type="entry name" value="FERRIC ENTEROBACTIN TRANSPORT SYSTEM PERMEASE PROTEIN"/>
    <property type="match status" value="1"/>
</dbReference>
<feature type="transmembrane region" description="Helical" evidence="8">
    <location>
        <begin position="105"/>
        <end position="125"/>
    </location>
</feature>
<evidence type="ECO:0000256" key="5">
    <source>
        <dbReference type="ARBA" id="ARBA00022692"/>
    </source>
</evidence>
<feature type="transmembrane region" description="Helical" evidence="8">
    <location>
        <begin position="137"/>
        <end position="155"/>
    </location>
</feature>
<protein>
    <submittedName>
        <fullName evidence="9">Iron complex transport system permease protein</fullName>
    </submittedName>
</protein>
<comment type="subcellular location">
    <subcellularLocation>
        <location evidence="1">Cell membrane</location>
        <topology evidence="1">Multi-pass membrane protein</topology>
    </subcellularLocation>
</comment>
<proteinExistence type="inferred from homology"/>
<dbReference type="InterPro" id="IPR037294">
    <property type="entry name" value="ABC_BtuC-like"/>
</dbReference>
<keyword evidence="10" id="KW-1185">Reference proteome</keyword>
<dbReference type="Proteomes" id="UP001262410">
    <property type="component" value="Unassembled WGS sequence"/>
</dbReference>
<evidence type="ECO:0000256" key="2">
    <source>
        <dbReference type="ARBA" id="ARBA00007935"/>
    </source>
</evidence>
<evidence type="ECO:0000256" key="3">
    <source>
        <dbReference type="ARBA" id="ARBA00022448"/>
    </source>
</evidence>
<feature type="transmembrane region" description="Helical" evidence="8">
    <location>
        <begin position="161"/>
        <end position="180"/>
    </location>
</feature>
<keyword evidence="5 8" id="KW-0812">Transmembrane</keyword>
<keyword evidence="7 8" id="KW-0472">Membrane</keyword>
<evidence type="ECO:0000313" key="9">
    <source>
        <dbReference type="EMBL" id="MDR6293875.1"/>
    </source>
</evidence>
<dbReference type="SUPFAM" id="SSF81345">
    <property type="entry name" value="ABC transporter involved in vitamin B12 uptake, BtuC"/>
    <property type="match status" value="1"/>
</dbReference>
<feature type="transmembrane region" description="Helical" evidence="8">
    <location>
        <begin position="73"/>
        <end position="93"/>
    </location>
</feature>
<reference evidence="9 10" key="1">
    <citation type="submission" date="2023-07" db="EMBL/GenBank/DDBJ databases">
        <title>Sorghum-associated microbial communities from plants grown in Nebraska, USA.</title>
        <authorList>
            <person name="Schachtman D."/>
        </authorList>
    </citation>
    <scope>NUCLEOTIDE SEQUENCE [LARGE SCALE GENOMIC DNA]</scope>
    <source>
        <strain evidence="9 10">584</strain>
    </source>
</reference>
<keyword evidence="3" id="KW-0813">Transport</keyword>
<feature type="transmembrane region" description="Helical" evidence="8">
    <location>
        <begin position="290"/>
        <end position="308"/>
    </location>
</feature>
<dbReference type="CDD" id="cd06550">
    <property type="entry name" value="TM_ABC_iron-siderophores_like"/>
    <property type="match status" value="1"/>
</dbReference>
<evidence type="ECO:0000313" key="10">
    <source>
        <dbReference type="Proteomes" id="UP001262410"/>
    </source>
</evidence>
<evidence type="ECO:0000256" key="8">
    <source>
        <dbReference type="SAM" id="Phobius"/>
    </source>
</evidence>
<feature type="transmembrane region" description="Helical" evidence="8">
    <location>
        <begin position="320"/>
        <end position="340"/>
    </location>
</feature>